<comment type="function">
    <text evidence="13">Unusual broad substrate spectrum amino acid:sodium cotransporter that promotes absorption of the D isomers of essential amino acids. Neutral amino acids are the preferred substrates, especially methionine and phenylalanine.</text>
</comment>
<keyword evidence="4 15" id="KW-0812">Transmembrane</keyword>
<evidence type="ECO:0000256" key="6">
    <source>
        <dbReference type="ARBA" id="ARBA00022970"/>
    </source>
</evidence>
<dbReference type="Proteomes" id="UP000801492">
    <property type="component" value="Unassembled WGS sequence"/>
</dbReference>
<keyword evidence="5 15" id="KW-0769">Symport</keyword>
<feature type="transmembrane region" description="Helical" evidence="16">
    <location>
        <begin position="295"/>
        <end position="320"/>
    </location>
</feature>
<dbReference type="CDD" id="cd10324">
    <property type="entry name" value="SLC6sbd"/>
    <property type="match status" value="1"/>
</dbReference>
<evidence type="ECO:0000256" key="9">
    <source>
        <dbReference type="ARBA" id="ARBA00023065"/>
    </source>
</evidence>
<dbReference type="PANTHER" id="PTHR11616:SF321">
    <property type="entry name" value="SODIUM-DEPENDENT NUTRIENT AMINO ACID TRANSPORTER 1-RELATED"/>
    <property type="match status" value="1"/>
</dbReference>
<keyword evidence="12" id="KW-0739">Sodium transport</keyword>
<evidence type="ECO:0000256" key="10">
    <source>
        <dbReference type="ARBA" id="ARBA00023136"/>
    </source>
</evidence>
<comment type="subcellular location">
    <subcellularLocation>
        <location evidence="1">Membrane</location>
        <topology evidence="1">Multi-pass membrane protein</topology>
    </subcellularLocation>
</comment>
<keyword evidence="11" id="KW-0325">Glycoprotein</keyword>
<feature type="transmembrane region" description="Helical" evidence="16">
    <location>
        <begin position="332"/>
        <end position="354"/>
    </location>
</feature>
<dbReference type="GO" id="GO:0089718">
    <property type="term" value="P:amino acid import across plasma membrane"/>
    <property type="evidence" value="ECO:0007669"/>
    <property type="project" value="TreeGrafter"/>
</dbReference>
<keyword evidence="18" id="KW-1185">Reference proteome</keyword>
<feature type="binding site" evidence="14">
    <location>
        <position position="64"/>
    </location>
    <ligand>
        <name>Na(+)</name>
        <dbReference type="ChEBI" id="CHEBI:29101"/>
        <label>1</label>
    </ligand>
</feature>
<dbReference type="InterPro" id="IPR000175">
    <property type="entry name" value="Na/ntran_symport"/>
</dbReference>
<comment type="caution">
    <text evidence="17">The sequence shown here is derived from an EMBL/GenBank/DDBJ whole genome shotgun (WGS) entry which is preliminary data.</text>
</comment>
<feature type="binding site" evidence="14">
    <location>
        <position position="60"/>
    </location>
    <ligand>
        <name>Na(+)</name>
        <dbReference type="ChEBI" id="CHEBI:29101"/>
        <label>1</label>
    </ligand>
</feature>
<dbReference type="PANTHER" id="PTHR11616">
    <property type="entry name" value="SODIUM/CHLORIDE DEPENDENT TRANSPORTER"/>
    <property type="match status" value="1"/>
</dbReference>
<evidence type="ECO:0000256" key="8">
    <source>
        <dbReference type="ARBA" id="ARBA00023053"/>
    </source>
</evidence>
<evidence type="ECO:0000313" key="18">
    <source>
        <dbReference type="Proteomes" id="UP000801492"/>
    </source>
</evidence>
<keyword evidence="10 16" id="KW-0472">Membrane</keyword>
<proteinExistence type="inferred from homology"/>
<evidence type="ECO:0000256" key="11">
    <source>
        <dbReference type="ARBA" id="ARBA00023180"/>
    </source>
</evidence>
<feature type="transmembrane region" description="Helical" evidence="16">
    <location>
        <begin position="253"/>
        <end position="275"/>
    </location>
</feature>
<dbReference type="SUPFAM" id="SSF161070">
    <property type="entry name" value="SNF-like"/>
    <property type="match status" value="1"/>
</dbReference>
<evidence type="ECO:0000256" key="16">
    <source>
        <dbReference type="SAM" id="Phobius"/>
    </source>
</evidence>
<feature type="transmembrane region" description="Helical" evidence="16">
    <location>
        <begin position="392"/>
        <end position="413"/>
    </location>
</feature>
<feature type="transmembrane region" description="Helical" evidence="16">
    <location>
        <begin position="433"/>
        <end position="450"/>
    </location>
</feature>
<evidence type="ECO:0000256" key="14">
    <source>
        <dbReference type="PIRSR" id="PIRSR600175-1"/>
    </source>
</evidence>
<feature type="binding site" evidence="14">
    <location>
        <position position="409"/>
    </location>
    <ligand>
        <name>Na(+)</name>
        <dbReference type="ChEBI" id="CHEBI:29101"/>
        <label>1</label>
    </ligand>
</feature>
<protein>
    <recommendedName>
        <fullName evidence="15">Transporter</fullName>
    </recommendedName>
</protein>
<name>A0A8K0DFC0_IGNLU</name>
<evidence type="ECO:0000256" key="15">
    <source>
        <dbReference type="RuleBase" id="RU003732"/>
    </source>
</evidence>
<dbReference type="GO" id="GO:0005886">
    <property type="term" value="C:plasma membrane"/>
    <property type="evidence" value="ECO:0007669"/>
    <property type="project" value="TreeGrafter"/>
</dbReference>
<gene>
    <name evidence="17" type="ORF">ILUMI_03679</name>
</gene>
<dbReference type="AlphaFoldDB" id="A0A8K0DFC0"/>
<feature type="transmembrane region" description="Helical" evidence="16">
    <location>
        <begin position="462"/>
        <end position="483"/>
    </location>
</feature>
<dbReference type="EMBL" id="VTPC01001271">
    <property type="protein sequence ID" value="KAF2902507.1"/>
    <property type="molecule type" value="Genomic_DNA"/>
</dbReference>
<accession>A0A8K0DFC0</accession>
<dbReference type="PROSITE" id="PS00754">
    <property type="entry name" value="NA_NEUROTRAN_SYMP_2"/>
    <property type="match status" value="1"/>
</dbReference>
<dbReference type="PRINTS" id="PR00176">
    <property type="entry name" value="NANEUSMPORT"/>
</dbReference>
<dbReference type="GO" id="GO:0015179">
    <property type="term" value="F:L-amino acid transmembrane transporter activity"/>
    <property type="evidence" value="ECO:0007669"/>
    <property type="project" value="TreeGrafter"/>
</dbReference>
<dbReference type="NCBIfam" id="NF037979">
    <property type="entry name" value="Na_transp"/>
    <property type="match status" value="1"/>
</dbReference>
<evidence type="ECO:0000256" key="4">
    <source>
        <dbReference type="ARBA" id="ARBA00022692"/>
    </source>
</evidence>
<dbReference type="OrthoDB" id="6581954at2759"/>
<feature type="transmembrane region" description="Helical" evidence="16">
    <location>
        <begin position="129"/>
        <end position="151"/>
    </location>
</feature>
<keyword evidence="9" id="KW-0406">Ion transport</keyword>
<feature type="transmembrane region" description="Helical" evidence="16">
    <location>
        <begin position="223"/>
        <end position="241"/>
    </location>
</feature>
<sequence length="545" mass="60675">MSYQEKFGFDNPVFEPAKGDFEKSARNEEGPVAVTIEKEDDRAQWGNGLEFLMSCIAMSVGLGNIWRFPFTAYENGGGAFLIPYIIVLLVIGRPMYYMEMGLGQFSSRGNVKMFASLCPAFKGVGYGQVIGCICVATYYCSLMALTLFYLVNSFTANLPWSECKQEWEPENTLLNITCIASSEKGTINQSLETNTLSSSELWFTREVLKEKQQIDDGIGLPEWRLTLCLLVSWIVTFIVSVRGVKSSGKASYFLALFPYVIMLALLIRAVTLEGAGKGILYFIEPKWDKLLTADVWYAAVTQCFFSLNVGFGSIVMYSSYNDFEHNINRDAMVVTTLDTFTSLLAGATIFGILGNLANELGVSVEDVINSGGTGLAFISYPEAIAKFKQVPWLFAILFFVMLFVLGIGSLVALHGSVNTVIKDNFPSIKNWQISAGTAFSGFIIGLVYVTPGGQFILTLVDYFGGTFIIFLLAVVEMFSVMWLYGVDNFCNDLEFMLKQKVGIYWRIMWGLVTPLLLLIIFMYFLVTLTRLSYGPNEFPDKALGR</sequence>
<reference evidence="17" key="1">
    <citation type="submission" date="2019-08" db="EMBL/GenBank/DDBJ databases">
        <title>The genome of the North American firefly Photinus pyralis.</title>
        <authorList>
            <consortium name="Photinus pyralis genome working group"/>
            <person name="Fallon T.R."/>
            <person name="Sander Lower S.E."/>
            <person name="Weng J.-K."/>
        </authorList>
    </citation>
    <scope>NUCLEOTIDE SEQUENCE</scope>
    <source>
        <strain evidence="17">TRF0915ILg1</strain>
        <tissue evidence="17">Whole body</tissue>
    </source>
</reference>
<keyword evidence="7 16" id="KW-1133">Transmembrane helix</keyword>
<evidence type="ECO:0000256" key="12">
    <source>
        <dbReference type="ARBA" id="ARBA00023201"/>
    </source>
</evidence>
<dbReference type="PROSITE" id="PS00610">
    <property type="entry name" value="NA_NEUROTRAN_SYMP_1"/>
    <property type="match status" value="1"/>
</dbReference>
<keyword evidence="8 14" id="KW-0915">Sodium</keyword>
<keyword evidence="3 15" id="KW-0813">Transport</keyword>
<feature type="binding site" evidence="14">
    <location>
        <position position="306"/>
    </location>
    <ligand>
        <name>Na(+)</name>
        <dbReference type="ChEBI" id="CHEBI:29101"/>
        <label>1</label>
    </ligand>
</feature>
<keyword evidence="6" id="KW-0029">Amino-acid transport</keyword>
<comment type="similarity">
    <text evidence="2 15">Belongs to the sodium:neurotransmitter symporter (SNF) (TC 2.A.22) family.</text>
</comment>
<evidence type="ECO:0000256" key="5">
    <source>
        <dbReference type="ARBA" id="ARBA00022847"/>
    </source>
</evidence>
<dbReference type="InterPro" id="IPR037272">
    <property type="entry name" value="SNS_sf"/>
</dbReference>
<feature type="binding site" evidence="14">
    <location>
        <position position="405"/>
    </location>
    <ligand>
        <name>Na(+)</name>
        <dbReference type="ChEBI" id="CHEBI:29101"/>
        <label>1</label>
    </ligand>
</feature>
<keyword evidence="14" id="KW-0479">Metal-binding</keyword>
<evidence type="ECO:0000256" key="2">
    <source>
        <dbReference type="ARBA" id="ARBA00006459"/>
    </source>
</evidence>
<dbReference type="PROSITE" id="PS50267">
    <property type="entry name" value="NA_NEUROTRAN_SYMP_3"/>
    <property type="match status" value="1"/>
</dbReference>
<evidence type="ECO:0000256" key="13">
    <source>
        <dbReference type="ARBA" id="ARBA00037785"/>
    </source>
</evidence>
<organism evidence="17 18">
    <name type="scientific">Ignelater luminosus</name>
    <name type="common">Cucubano</name>
    <name type="synonym">Pyrophorus luminosus</name>
    <dbReference type="NCBI Taxonomy" id="2038154"/>
    <lineage>
        <taxon>Eukaryota</taxon>
        <taxon>Metazoa</taxon>
        <taxon>Ecdysozoa</taxon>
        <taxon>Arthropoda</taxon>
        <taxon>Hexapoda</taxon>
        <taxon>Insecta</taxon>
        <taxon>Pterygota</taxon>
        <taxon>Neoptera</taxon>
        <taxon>Endopterygota</taxon>
        <taxon>Coleoptera</taxon>
        <taxon>Polyphaga</taxon>
        <taxon>Elateriformia</taxon>
        <taxon>Elateroidea</taxon>
        <taxon>Elateridae</taxon>
        <taxon>Agrypninae</taxon>
        <taxon>Pyrophorini</taxon>
        <taxon>Ignelater</taxon>
    </lineage>
</organism>
<evidence type="ECO:0000256" key="1">
    <source>
        <dbReference type="ARBA" id="ARBA00004141"/>
    </source>
</evidence>
<dbReference type="GO" id="GO:0005283">
    <property type="term" value="F:amino acid:sodium symporter activity"/>
    <property type="evidence" value="ECO:0007669"/>
    <property type="project" value="TreeGrafter"/>
</dbReference>
<feature type="transmembrane region" description="Helical" evidence="16">
    <location>
        <begin position="78"/>
        <end position="98"/>
    </location>
</feature>
<evidence type="ECO:0000313" key="17">
    <source>
        <dbReference type="EMBL" id="KAF2902507.1"/>
    </source>
</evidence>
<feature type="transmembrane region" description="Helical" evidence="16">
    <location>
        <begin position="503"/>
        <end position="526"/>
    </location>
</feature>
<evidence type="ECO:0000256" key="3">
    <source>
        <dbReference type="ARBA" id="ARBA00022448"/>
    </source>
</evidence>
<dbReference type="GO" id="GO:0046872">
    <property type="term" value="F:metal ion binding"/>
    <property type="evidence" value="ECO:0007669"/>
    <property type="project" value="UniProtKB-KW"/>
</dbReference>
<evidence type="ECO:0000256" key="7">
    <source>
        <dbReference type="ARBA" id="ARBA00022989"/>
    </source>
</evidence>
<dbReference type="Pfam" id="PF00209">
    <property type="entry name" value="SNF"/>
    <property type="match status" value="1"/>
</dbReference>